<comment type="caution">
    <text evidence="3">The sequence shown here is derived from an EMBL/GenBank/DDBJ whole genome shotgun (WGS) entry which is preliminary data.</text>
</comment>
<feature type="transmembrane region" description="Helical" evidence="1">
    <location>
        <begin position="359"/>
        <end position="379"/>
    </location>
</feature>
<feature type="transmembrane region" description="Helical" evidence="1">
    <location>
        <begin position="385"/>
        <end position="406"/>
    </location>
</feature>
<reference evidence="3 4" key="1">
    <citation type="journal article" date="2015" name="Genome Announc.">
        <title>Expanding the biotechnology potential of lactobacilli through comparative genomics of 213 strains and associated genera.</title>
        <authorList>
            <person name="Sun Z."/>
            <person name="Harris H.M."/>
            <person name="McCann A."/>
            <person name="Guo C."/>
            <person name="Argimon S."/>
            <person name="Zhang W."/>
            <person name="Yang X."/>
            <person name="Jeffery I.B."/>
            <person name="Cooney J.C."/>
            <person name="Kagawa T.F."/>
            <person name="Liu W."/>
            <person name="Song Y."/>
            <person name="Salvetti E."/>
            <person name="Wrobel A."/>
            <person name="Rasinkangas P."/>
            <person name="Parkhill J."/>
            <person name="Rea M.C."/>
            <person name="O'Sullivan O."/>
            <person name="Ritari J."/>
            <person name="Douillard F.P."/>
            <person name="Paul Ross R."/>
            <person name="Yang R."/>
            <person name="Briner A.E."/>
            <person name="Felis G.E."/>
            <person name="de Vos W.M."/>
            <person name="Barrangou R."/>
            <person name="Klaenhammer T.R."/>
            <person name="Caufield P.W."/>
            <person name="Cui Y."/>
            <person name="Zhang H."/>
            <person name="O'Toole P.W."/>
        </authorList>
    </citation>
    <scope>NUCLEOTIDE SEQUENCE [LARGE SCALE GENOMIC DNA]</scope>
    <source>
        <strain evidence="3 4">DSM 18382</strain>
    </source>
</reference>
<dbReference type="PANTHER" id="PTHR34473">
    <property type="entry name" value="UPF0699 TRANSMEMBRANE PROTEIN YDBS"/>
    <property type="match status" value="1"/>
</dbReference>
<dbReference type="EMBL" id="AZFY01000106">
    <property type="protein sequence ID" value="KRM05858.1"/>
    <property type="molecule type" value="Genomic_DNA"/>
</dbReference>
<dbReference type="PIRSF" id="PIRSF026631">
    <property type="entry name" value="UCP026631"/>
    <property type="match status" value="1"/>
</dbReference>
<feature type="transmembrane region" description="Helical" evidence="1">
    <location>
        <begin position="182"/>
        <end position="203"/>
    </location>
</feature>
<dbReference type="PANTHER" id="PTHR34473:SF2">
    <property type="entry name" value="UPF0699 TRANSMEMBRANE PROTEIN YDBT"/>
    <property type="match status" value="1"/>
</dbReference>
<dbReference type="RefSeq" id="WP_056984052.1">
    <property type="nucleotide sequence ID" value="NZ_AZFY01000106.1"/>
</dbReference>
<proteinExistence type="predicted"/>
<name>A0A0R1VK29_9LACO</name>
<sequence length="486" mass="55653">MTSEAPKKHLNAFSLLYYAYKAVLNWGVFAIIVLPAQRTHFLAALVTLIFLIIAFSLLKFFFFTYQISDEMLTINSGIFVKRHTHIPYGRIQTVQRSQWFFLKPFQLEQLKIETAGHESHRPEVVFPVVAESVREAIEQKRLALGKADQKSPTAVQGITPTKATPIQSTAVRQEYQINPHDLNIFALTSFGILPLMGILAAIYGKIQEYIPQQFLNTITKEIVSQSILIISVAVVLIVIIAIAGSYLSLVQKYYQFTLTSTGDQLRTYQGLLQRKSVTIPINRIQALRIKQNVLRQWAKLATIQALAASSAGDDDKGNDMMILPVIKSHDTFDRLKPFINWVPTHFVQLNKIPGKNRFYFIRNAMLIMLIPVAGCLYFFKIWGLLSLPLLIIAFFMGWYSSSNTGWQIYKDQLLMQSGSLFTRTEFIIPKKNVQSFSLNRSIWMAHNNLAHMQVNVRHGNHNEAVEIRYIPMKDAEKIFNWLRLRN</sequence>
<dbReference type="OrthoDB" id="2195155at2"/>
<gene>
    <name evidence="3" type="ORF">FD41_GL000705</name>
</gene>
<dbReference type="Pfam" id="PF03703">
    <property type="entry name" value="bPH_2"/>
    <property type="match status" value="3"/>
</dbReference>
<keyword evidence="1" id="KW-0472">Membrane</keyword>
<feature type="transmembrane region" description="Helical" evidence="1">
    <location>
        <begin position="12"/>
        <end position="34"/>
    </location>
</feature>
<dbReference type="Proteomes" id="UP000051966">
    <property type="component" value="Unassembled WGS sequence"/>
</dbReference>
<dbReference type="InterPro" id="IPR014529">
    <property type="entry name" value="UCP026631"/>
</dbReference>
<feature type="domain" description="YdbS-like PH" evidence="2">
    <location>
        <begin position="403"/>
        <end position="482"/>
    </location>
</feature>
<keyword evidence="4" id="KW-1185">Reference proteome</keyword>
<protein>
    <submittedName>
        <fullName evidence="3">Membrane protein</fullName>
    </submittedName>
</protein>
<dbReference type="PATRIC" id="fig|1423743.5.peg.718"/>
<evidence type="ECO:0000313" key="3">
    <source>
        <dbReference type="EMBL" id="KRM05858.1"/>
    </source>
</evidence>
<organism evidence="3 4">
    <name type="scientific">Lentilactobacillus farraginis DSM 18382 = JCM 14108</name>
    <dbReference type="NCBI Taxonomy" id="1423743"/>
    <lineage>
        <taxon>Bacteria</taxon>
        <taxon>Bacillati</taxon>
        <taxon>Bacillota</taxon>
        <taxon>Bacilli</taxon>
        <taxon>Lactobacillales</taxon>
        <taxon>Lactobacillaceae</taxon>
        <taxon>Lentilactobacillus</taxon>
    </lineage>
</organism>
<keyword evidence="1" id="KW-0812">Transmembrane</keyword>
<feature type="transmembrane region" description="Helical" evidence="1">
    <location>
        <begin position="40"/>
        <end position="62"/>
    </location>
</feature>
<feature type="domain" description="YdbS-like PH" evidence="2">
    <location>
        <begin position="61"/>
        <end position="135"/>
    </location>
</feature>
<dbReference type="AlphaFoldDB" id="A0A0R1VK29"/>
<keyword evidence="1" id="KW-1133">Transmembrane helix</keyword>
<feature type="transmembrane region" description="Helical" evidence="1">
    <location>
        <begin position="223"/>
        <end position="247"/>
    </location>
</feature>
<evidence type="ECO:0000313" key="4">
    <source>
        <dbReference type="Proteomes" id="UP000051966"/>
    </source>
</evidence>
<accession>A0A0R1VK29</accession>
<evidence type="ECO:0000256" key="1">
    <source>
        <dbReference type="SAM" id="Phobius"/>
    </source>
</evidence>
<feature type="domain" description="YdbS-like PH" evidence="2">
    <location>
        <begin position="253"/>
        <end position="312"/>
    </location>
</feature>
<evidence type="ECO:0000259" key="2">
    <source>
        <dbReference type="Pfam" id="PF03703"/>
    </source>
</evidence>
<dbReference type="InterPro" id="IPR005182">
    <property type="entry name" value="YdbS-like_PH"/>
</dbReference>